<dbReference type="InterPro" id="IPR034660">
    <property type="entry name" value="DinB/YfiT-like"/>
</dbReference>
<reference evidence="2 3" key="1">
    <citation type="submission" date="2016-11" db="EMBL/GenBank/DDBJ databases">
        <authorList>
            <person name="Jaros S."/>
            <person name="Januszkiewicz K."/>
            <person name="Wedrychowicz H."/>
        </authorList>
    </citation>
    <scope>NUCLEOTIDE SEQUENCE [LARGE SCALE GENOMIC DNA]</scope>
    <source>
        <strain evidence="2 3">DSM 43832</strain>
    </source>
</reference>
<name>A0A1M6S952_PSETH</name>
<evidence type="ECO:0000259" key="1">
    <source>
        <dbReference type="Pfam" id="PF11716"/>
    </source>
</evidence>
<dbReference type="EMBL" id="FRAP01000006">
    <property type="protein sequence ID" value="SHK41210.1"/>
    <property type="molecule type" value="Genomic_DNA"/>
</dbReference>
<dbReference type="RefSeq" id="WP_073456620.1">
    <property type="nucleotide sequence ID" value="NZ_CALGVN010000047.1"/>
</dbReference>
<evidence type="ECO:0000313" key="3">
    <source>
        <dbReference type="Proteomes" id="UP000184363"/>
    </source>
</evidence>
<dbReference type="GO" id="GO:0005886">
    <property type="term" value="C:plasma membrane"/>
    <property type="evidence" value="ECO:0007669"/>
    <property type="project" value="TreeGrafter"/>
</dbReference>
<dbReference type="PANTHER" id="PTHR40758:SF1">
    <property type="entry name" value="CONSERVED PROTEIN"/>
    <property type="match status" value="1"/>
</dbReference>
<dbReference type="InterPro" id="IPR036527">
    <property type="entry name" value="SCP2_sterol-bd_dom_sf"/>
</dbReference>
<dbReference type="SUPFAM" id="SSF55718">
    <property type="entry name" value="SCP-like"/>
    <property type="match status" value="1"/>
</dbReference>
<dbReference type="STRING" id="1848.SAMN05443637_1063"/>
<accession>A0A1M6S952</accession>
<keyword evidence="3" id="KW-1185">Reference proteome</keyword>
<dbReference type="Pfam" id="PF11716">
    <property type="entry name" value="MDMPI_N"/>
    <property type="match status" value="1"/>
</dbReference>
<sequence length="261" mass="27830">MELTIDRSCAALVDQTDRFARTVAGVPADAPVPTCPAWSLTQLVEHIGQTHRFTTAIVGRRITGPEQLPTSYPELPAAQDAWAGWLRDGAEQLAAAFTDAGIDADVWNPSGDSRSGTRFWLHRAVAETVIHRADATATAGEPYELDADLAAAVVTDQLDMLTSPGWAAAVPQSAEALRGTGQTLRLVAEEGGEWRVERRPEGATWRPGSGADADVTVSGPAATIMRVLTRRLPVGDAGDLRIDGERDLLVHWVDNTAHVAG</sequence>
<proteinExistence type="predicted"/>
<dbReference type="Proteomes" id="UP000184363">
    <property type="component" value="Unassembled WGS sequence"/>
</dbReference>
<dbReference type="AlphaFoldDB" id="A0A1M6S952"/>
<dbReference type="OrthoDB" id="3671213at2"/>
<feature type="domain" description="Mycothiol-dependent maleylpyruvate isomerase metal-binding" evidence="1">
    <location>
        <begin position="11"/>
        <end position="135"/>
    </location>
</feature>
<organism evidence="2 3">
    <name type="scientific">Pseudonocardia thermophila</name>
    <dbReference type="NCBI Taxonomy" id="1848"/>
    <lineage>
        <taxon>Bacteria</taxon>
        <taxon>Bacillati</taxon>
        <taxon>Actinomycetota</taxon>
        <taxon>Actinomycetes</taxon>
        <taxon>Pseudonocardiales</taxon>
        <taxon>Pseudonocardiaceae</taxon>
        <taxon>Pseudonocardia</taxon>
    </lineage>
</organism>
<dbReference type="PANTHER" id="PTHR40758">
    <property type="entry name" value="CONSERVED PROTEIN"/>
    <property type="match status" value="1"/>
</dbReference>
<dbReference type="InterPro" id="IPR024344">
    <property type="entry name" value="MDMPI_metal-binding"/>
</dbReference>
<dbReference type="NCBIfam" id="TIGR03083">
    <property type="entry name" value="maleylpyruvate isomerase family mycothiol-dependent enzyme"/>
    <property type="match status" value="1"/>
</dbReference>
<evidence type="ECO:0000313" key="2">
    <source>
        <dbReference type="EMBL" id="SHK41210.1"/>
    </source>
</evidence>
<dbReference type="SUPFAM" id="SSF109854">
    <property type="entry name" value="DinB/YfiT-like putative metalloenzymes"/>
    <property type="match status" value="1"/>
</dbReference>
<dbReference type="InterPro" id="IPR017517">
    <property type="entry name" value="Maleyloyr_isom"/>
</dbReference>
<dbReference type="GO" id="GO:0046872">
    <property type="term" value="F:metal ion binding"/>
    <property type="evidence" value="ECO:0007669"/>
    <property type="project" value="InterPro"/>
</dbReference>
<protein>
    <submittedName>
        <fullName evidence="2">TIGR03083 family protein</fullName>
    </submittedName>
</protein>
<gene>
    <name evidence="2" type="ORF">SAMN05443637_1063</name>
</gene>